<accession>A0A165KPC6</accession>
<keyword evidence="1" id="KW-0732">Signal</keyword>
<proteinExistence type="predicted"/>
<dbReference type="OrthoDB" id="2404451at2759"/>
<organism evidence="2 3">
    <name type="scientific">Daedalea quercina L-15889</name>
    <dbReference type="NCBI Taxonomy" id="1314783"/>
    <lineage>
        <taxon>Eukaryota</taxon>
        <taxon>Fungi</taxon>
        <taxon>Dikarya</taxon>
        <taxon>Basidiomycota</taxon>
        <taxon>Agaricomycotina</taxon>
        <taxon>Agaricomycetes</taxon>
        <taxon>Polyporales</taxon>
        <taxon>Fomitopsis</taxon>
    </lineage>
</organism>
<reference evidence="2 3" key="1">
    <citation type="journal article" date="2016" name="Mol. Biol. Evol.">
        <title>Comparative Genomics of Early-Diverging Mushroom-Forming Fungi Provides Insights into the Origins of Lignocellulose Decay Capabilities.</title>
        <authorList>
            <person name="Nagy L.G."/>
            <person name="Riley R."/>
            <person name="Tritt A."/>
            <person name="Adam C."/>
            <person name="Daum C."/>
            <person name="Floudas D."/>
            <person name="Sun H."/>
            <person name="Yadav J.S."/>
            <person name="Pangilinan J."/>
            <person name="Larsson K.H."/>
            <person name="Matsuura K."/>
            <person name="Barry K."/>
            <person name="Labutti K."/>
            <person name="Kuo R."/>
            <person name="Ohm R.A."/>
            <person name="Bhattacharya S.S."/>
            <person name="Shirouzu T."/>
            <person name="Yoshinaga Y."/>
            <person name="Martin F.M."/>
            <person name="Grigoriev I.V."/>
            <person name="Hibbett D.S."/>
        </authorList>
    </citation>
    <scope>NUCLEOTIDE SEQUENCE [LARGE SCALE GENOMIC DNA]</scope>
    <source>
        <strain evidence="2 3">L-15889</strain>
    </source>
</reference>
<sequence>MRLSACPVTIHALLHVADSILLSGPVWASWSFPMERYCGILRPAIRSRRFPFVALDNYVADTAQLAQLKVVY</sequence>
<dbReference type="Proteomes" id="UP000076727">
    <property type="component" value="Unassembled WGS sequence"/>
</dbReference>
<evidence type="ECO:0000313" key="3">
    <source>
        <dbReference type="Proteomes" id="UP000076727"/>
    </source>
</evidence>
<feature type="signal peptide" evidence="1">
    <location>
        <begin position="1"/>
        <end position="28"/>
    </location>
</feature>
<keyword evidence="3" id="KW-1185">Reference proteome</keyword>
<dbReference type="EMBL" id="KV429189">
    <property type="protein sequence ID" value="KZT63405.1"/>
    <property type="molecule type" value="Genomic_DNA"/>
</dbReference>
<gene>
    <name evidence="2" type="ORF">DAEQUDRAFT_680476</name>
</gene>
<dbReference type="STRING" id="1314783.A0A165KPC6"/>
<evidence type="ECO:0000313" key="2">
    <source>
        <dbReference type="EMBL" id="KZT63405.1"/>
    </source>
</evidence>
<protein>
    <submittedName>
        <fullName evidence="2">Uncharacterized protein</fullName>
    </submittedName>
</protein>
<feature type="non-terminal residue" evidence="2">
    <location>
        <position position="72"/>
    </location>
</feature>
<feature type="chain" id="PRO_5007860977" evidence="1">
    <location>
        <begin position="29"/>
        <end position="72"/>
    </location>
</feature>
<name>A0A165KPC6_9APHY</name>
<dbReference type="AlphaFoldDB" id="A0A165KPC6"/>
<evidence type="ECO:0000256" key="1">
    <source>
        <dbReference type="SAM" id="SignalP"/>
    </source>
</evidence>